<dbReference type="Gene3D" id="2.60.120.280">
    <property type="entry name" value="Regulatory protein AraC"/>
    <property type="match status" value="1"/>
</dbReference>
<dbReference type="AlphaFoldDB" id="A0A6P1PZ23"/>
<proteinExistence type="predicted"/>
<reference evidence="1 2" key="1">
    <citation type="submission" date="2018-03" db="EMBL/GenBank/DDBJ databases">
        <title>Pantoea intestinalis SRCM103226 isolated form the mealworm.</title>
        <authorList>
            <person name="Jeong D.-Y."/>
            <person name="Kim J.W."/>
        </authorList>
    </citation>
    <scope>NUCLEOTIDE SEQUENCE [LARGE SCALE GENOMIC DNA]</scope>
    <source>
        <strain evidence="1 2">SRCM103226</strain>
    </source>
</reference>
<sequence>MYHRQPIESQPNPLLPGYPFNAWLVAGLTPISAGGARSIFQSIVHTA</sequence>
<protein>
    <submittedName>
        <fullName evidence="1">Arabinose operon regulatory protein</fullName>
    </submittedName>
</protein>
<keyword evidence="2" id="KW-1185">Reference proteome</keyword>
<evidence type="ECO:0000313" key="1">
    <source>
        <dbReference type="EMBL" id="QHM70935.1"/>
    </source>
</evidence>
<dbReference type="EMBL" id="CP028271">
    <property type="protein sequence ID" value="QHM70935.1"/>
    <property type="molecule type" value="Genomic_DNA"/>
</dbReference>
<organism evidence="1 2">
    <name type="scientific">Mixta intestinalis</name>
    <dbReference type="NCBI Taxonomy" id="1615494"/>
    <lineage>
        <taxon>Bacteria</taxon>
        <taxon>Pseudomonadati</taxon>
        <taxon>Pseudomonadota</taxon>
        <taxon>Gammaproteobacteria</taxon>
        <taxon>Enterobacterales</taxon>
        <taxon>Erwiniaceae</taxon>
        <taxon>Mixta</taxon>
    </lineage>
</organism>
<name>A0A6P1PZ23_9GAMM</name>
<dbReference type="Proteomes" id="UP000464053">
    <property type="component" value="Chromosome"/>
</dbReference>
<gene>
    <name evidence="1" type="primary">araC_1</name>
    <name evidence="1" type="ORF">C7M51_01217</name>
</gene>
<dbReference type="KEGG" id="mint:C7M51_01217"/>
<accession>A0A6P1PZ23</accession>
<evidence type="ECO:0000313" key="2">
    <source>
        <dbReference type="Proteomes" id="UP000464053"/>
    </source>
</evidence>